<dbReference type="EMBL" id="ML986492">
    <property type="protein sequence ID" value="KAF2276658.1"/>
    <property type="molecule type" value="Genomic_DNA"/>
</dbReference>
<accession>A0A6A6JL39</accession>
<dbReference type="GeneID" id="54548722"/>
<reference evidence="1" key="1">
    <citation type="journal article" date="2020" name="Stud. Mycol.">
        <title>101 Dothideomycetes genomes: a test case for predicting lifestyles and emergence of pathogens.</title>
        <authorList>
            <person name="Haridas S."/>
            <person name="Albert R."/>
            <person name="Binder M."/>
            <person name="Bloem J."/>
            <person name="Labutti K."/>
            <person name="Salamov A."/>
            <person name="Andreopoulos B."/>
            <person name="Baker S."/>
            <person name="Barry K."/>
            <person name="Bills G."/>
            <person name="Bluhm B."/>
            <person name="Cannon C."/>
            <person name="Castanera R."/>
            <person name="Culley D."/>
            <person name="Daum C."/>
            <person name="Ezra D."/>
            <person name="Gonzalez J."/>
            <person name="Henrissat B."/>
            <person name="Kuo A."/>
            <person name="Liang C."/>
            <person name="Lipzen A."/>
            <person name="Lutzoni F."/>
            <person name="Magnuson J."/>
            <person name="Mondo S."/>
            <person name="Nolan M."/>
            <person name="Ohm R."/>
            <person name="Pangilinan J."/>
            <person name="Park H.-J."/>
            <person name="Ramirez L."/>
            <person name="Alfaro M."/>
            <person name="Sun H."/>
            <person name="Tritt A."/>
            <person name="Yoshinaga Y."/>
            <person name="Zwiers L.-H."/>
            <person name="Turgeon B."/>
            <person name="Goodwin S."/>
            <person name="Spatafora J."/>
            <person name="Crous P."/>
            <person name="Grigoriev I."/>
        </authorList>
    </citation>
    <scope>NUCLEOTIDE SEQUENCE</scope>
    <source>
        <strain evidence="1">CBS 379.55</strain>
    </source>
</reference>
<dbReference type="OrthoDB" id="4502478at2759"/>
<keyword evidence="2" id="KW-1185">Reference proteome</keyword>
<organism evidence="1 2">
    <name type="scientific">Westerdykella ornata</name>
    <dbReference type="NCBI Taxonomy" id="318751"/>
    <lineage>
        <taxon>Eukaryota</taxon>
        <taxon>Fungi</taxon>
        <taxon>Dikarya</taxon>
        <taxon>Ascomycota</taxon>
        <taxon>Pezizomycotina</taxon>
        <taxon>Dothideomycetes</taxon>
        <taxon>Pleosporomycetidae</taxon>
        <taxon>Pleosporales</taxon>
        <taxon>Sporormiaceae</taxon>
        <taxon>Westerdykella</taxon>
    </lineage>
</organism>
<proteinExistence type="predicted"/>
<dbReference type="RefSeq" id="XP_033654197.1">
    <property type="nucleotide sequence ID" value="XM_033795547.1"/>
</dbReference>
<dbReference type="AlphaFoldDB" id="A0A6A6JL39"/>
<dbReference type="Proteomes" id="UP000800097">
    <property type="component" value="Unassembled WGS sequence"/>
</dbReference>
<evidence type="ECO:0000313" key="1">
    <source>
        <dbReference type="EMBL" id="KAF2276658.1"/>
    </source>
</evidence>
<protein>
    <submittedName>
        <fullName evidence="1">Uncharacterized protein</fullName>
    </submittedName>
</protein>
<gene>
    <name evidence="1" type="ORF">EI97DRAFT_376302</name>
</gene>
<sequence>MSTLPLAQSERKGILWQRLGIQSEADHRMMLDEAARGRDRLSRNPENLTNLSRTDPRIRAPYRWDQLSETAKHREILNIYHLASPRTRSFYDRARYRARVKQDEWVEENWAIRWFLWHSFRYRDNREGVFHSQSHGGRTRFSFLDTNLS</sequence>
<evidence type="ECO:0000313" key="2">
    <source>
        <dbReference type="Proteomes" id="UP000800097"/>
    </source>
</evidence>
<name>A0A6A6JL39_WESOR</name>